<dbReference type="InterPro" id="IPR028098">
    <property type="entry name" value="Glyco_trans_4-like_N"/>
</dbReference>
<reference evidence="5 6" key="1">
    <citation type="submission" date="2016-10" db="EMBL/GenBank/DDBJ databases">
        <authorList>
            <person name="de Groot N.N."/>
        </authorList>
    </citation>
    <scope>NUCLEOTIDE SEQUENCE [LARGE SCALE GENOMIC DNA]</scope>
    <source>
        <strain evidence="5 6">KPR-7B</strain>
    </source>
</reference>
<dbReference type="EMBL" id="FNHU01000026">
    <property type="protein sequence ID" value="SDN33280.1"/>
    <property type="molecule type" value="Genomic_DNA"/>
</dbReference>
<evidence type="ECO:0000313" key="5">
    <source>
        <dbReference type="EMBL" id="SDN33280.1"/>
    </source>
</evidence>
<keyword evidence="2 5" id="KW-0808">Transferase</keyword>
<feature type="domain" description="Glycosyl transferase family 1" evidence="3">
    <location>
        <begin position="207"/>
        <end position="366"/>
    </location>
</feature>
<evidence type="ECO:0000256" key="1">
    <source>
        <dbReference type="ARBA" id="ARBA00022676"/>
    </source>
</evidence>
<dbReference type="Pfam" id="PF13579">
    <property type="entry name" value="Glyco_trans_4_4"/>
    <property type="match status" value="1"/>
</dbReference>
<dbReference type="PANTHER" id="PTHR12526:SF638">
    <property type="entry name" value="SPORE COAT PROTEIN SA"/>
    <property type="match status" value="1"/>
</dbReference>
<dbReference type="PANTHER" id="PTHR12526">
    <property type="entry name" value="GLYCOSYLTRANSFERASE"/>
    <property type="match status" value="1"/>
</dbReference>
<keyword evidence="1" id="KW-0328">Glycosyltransferase</keyword>
<sequence length="388" mass="40453">MTRLHAEDSKRAASVSGAYACPDRLRILEVSGSAAGGMRAHVAECVRILADAGHDVIVEAPADVLAGADFGQARTESLTIGARPTPGDGAVVARLRRLGRRADVVHAHGLRAGALAALALGRRRPGRARLVVTIHNQPVGGRLTTAVGDRLEQLVATRADHILAVSPDLAERQRSRGAQRVDLAVIPAPRRDDRNLAPRASSVESAWRGASTRLLTVARLAPQKGLELLLDTAALVAAQAADGSGRTTDLAWAVAGEGPGRAAAEARIRAESLPVNLLGRREDVPALMEAADVVVQTSLWEGQPITLQEALQAGAAIVATDVGGTAATARGGAILVPPQPQALADAITGLLRDAEARDRVRERARRAAERLPDGGDLAAQLEAVVVHR</sequence>
<dbReference type="GO" id="GO:0016757">
    <property type="term" value="F:glycosyltransferase activity"/>
    <property type="evidence" value="ECO:0007669"/>
    <property type="project" value="UniProtKB-KW"/>
</dbReference>
<protein>
    <submittedName>
        <fullName evidence="5">Glycosyltransferase involved in cell wall bisynthesis</fullName>
    </submittedName>
</protein>
<gene>
    <name evidence="5" type="ORF">SAMN04487766_12612</name>
</gene>
<dbReference type="InterPro" id="IPR001296">
    <property type="entry name" value="Glyco_trans_1"/>
</dbReference>
<organism evidence="5 6">
    <name type="scientific">Actinomyces ruminicola</name>
    <dbReference type="NCBI Taxonomy" id="332524"/>
    <lineage>
        <taxon>Bacteria</taxon>
        <taxon>Bacillati</taxon>
        <taxon>Actinomycetota</taxon>
        <taxon>Actinomycetes</taxon>
        <taxon>Actinomycetales</taxon>
        <taxon>Actinomycetaceae</taxon>
        <taxon>Actinomyces</taxon>
    </lineage>
</organism>
<dbReference type="Gene3D" id="3.40.50.2000">
    <property type="entry name" value="Glycogen Phosphorylase B"/>
    <property type="match status" value="2"/>
</dbReference>
<dbReference type="Proteomes" id="UP000199671">
    <property type="component" value="Unassembled WGS sequence"/>
</dbReference>
<accession>A0A1H0AIB1</accession>
<evidence type="ECO:0000259" key="4">
    <source>
        <dbReference type="Pfam" id="PF13579"/>
    </source>
</evidence>
<evidence type="ECO:0000256" key="2">
    <source>
        <dbReference type="ARBA" id="ARBA00022679"/>
    </source>
</evidence>
<evidence type="ECO:0000259" key="3">
    <source>
        <dbReference type="Pfam" id="PF00534"/>
    </source>
</evidence>
<evidence type="ECO:0000313" key="6">
    <source>
        <dbReference type="Proteomes" id="UP000199671"/>
    </source>
</evidence>
<proteinExistence type="predicted"/>
<dbReference type="CDD" id="cd03801">
    <property type="entry name" value="GT4_PimA-like"/>
    <property type="match status" value="1"/>
</dbReference>
<dbReference type="Pfam" id="PF00534">
    <property type="entry name" value="Glycos_transf_1"/>
    <property type="match status" value="1"/>
</dbReference>
<dbReference type="AlphaFoldDB" id="A0A1H0AIB1"/>
<name>A0A1H0AIB1_9ACTO</name>
<dbReference type="OrthoDB" id="3268555at2"/>
<feature type="domain" description="Glycosyltransferase subfamily 4-like N-terminal" evidence="4">
    <location>
        <begin position="36"/>
        <end position="188"/>
    </location>
</feature>
<dbReference type="SUPFAM" id="SSF53756">
    <property type="entry name" value="UDP-Glycosyltransferase/glycogen phosphorylase"/>
    <property type="match status" value="1"/>
</dbReference>
<dbReference type="RefSeq" id="WP_092613287.1">
    <property type="nucleotide sequence ID" value="NZ_FNHU01000026.1"/>
</dbReference>